<gene>
    <name evidence="1" type="ORF">SPARVUS_LOCUS5935608</name>
</gene>
<reference evidence="1" key="1">
    <citation type="submission" date="2023-05" db="EMBL/GenBank/DDBJ databases">
        <authorList>
            <person name="Stuckert A."/>
        </authorList>
    </citation>
    <scope>NUCLEOTIDE SEQUENCE</scope>
</reference>
<dbReference type="EMBL" id="CATNWA010013104">
    <property type="protein sequence ID" value="CAI9564585.1"/>
    <property type="molecule type" value="Genomic_DNA"/>
</dbReference>
<comment type="caution">
    <text evidence="1">The sequence shown here is derived from an EMBL/GenBank/DDBJ whole genome shotgun (WGS) entry which is preliminary data.</text>
</comment>
<name>A0ABN9CXZ5_9NEOB</name>
<proteinExistence type="predicted"/>
<organism evidence="1 2">
    <name type="scientific">Staurois parvus</name>
    <dbReference type="NCBI Taxonomy" id="386267"/>
    <lineage>
        <taxon>Eukaryota</taxon>
        <taxon>Metazoa</taxon>
        <taxon>Chordata</taxon>
        <taxon>Craniata</taxon>
        <taxon>Vertebrata</taxon>
        <taxon>Euteleostomi</taxon>
        <taxon>Amphibia</taxon>
        <taxon>Batrachia</taxon>
        <taxon>Anura</taxon>
        <taxon>Neobatrachia</taxon>
        <taxon>Ranoidea</taxon>
        <taxon>Ranidae</taxon>
        <taxon>Staurois</taxon>
    </lineage>
</organism>
<dbReference type="Proteomes" id="UP001162483">
    <property type="component" value="Unassembled WGS sequence"/>
</dbReference>
<accession>A0ABN9CXZ5</accession>
<evidence type="ECO:0000313" key="1">
    <source>
        <dbReference type="EMBL" id="CAI9564585.1"/>
    </source>
</evidence>
<evidence type="ECO:0000313" key="2">
    <source>
        <dbReference type="Proteomes" id="UP001162483"/>
    </source>
</evidence>
<keyword evidence="2" id="KW-1185">Reference proteome</keyword>
<sequence>MSCQSTPGSEFSVWQLGDSLCPLEQFVTLWSTWSCMKLSGRLIFPLRWASAATM</sequence>
<feature type="non-terminal residue" evidence="1">
    <location>
        <position position="54"/>
    </location>
</feature>
<protein>
    <submittedName>
        <fullName evidence="1">Uncharacterized protein</fullName>
    </submittedName>
</protein>